<reference evidence="5" key="1">
    <citation type="journal article" date="2021" name="Front. Microbiol.">
        <title>Comprehensive Comparative Genomics and Phenotyping of Methylobacterium Species.</title>
        <authorList>
            <person name="Alessa O."/>
            <person name="Ogura Y."/>
            <person name="Fujitani Y."/>
            <person name="Takami H."/>
            <person name="Hayashi T."/>
            <person name="Sahin N."/>
            <person name="Tani A."/>
        </authorList>
    </citation>
    <scope>NUCLEOTIDE SEQUENCE</scope>
    <source>
        <strain evidence="5">DSM 19015</strain>
    </source>
</reference>
<dbReference type="InterPro" id="IPR019887">
    <property type="entry name" value="Tscrpt_reg_AsnC/Lrp_C"/>
</dbReference>
<keyword evidence="1" id="KW-0805">Transcription regulation</keyword>
<dbReference type="SUPFAM" id="SSF54909">
    <property type="entry name" value="Dimeric alpha+beta barrel"/>
    <property type="match status" value="1"/>
</dbReference>
<dbReference type="InterPro" id="IPR036388">
    <property type="entry name" value="WH-like_DNA-bd_sf"/>
</dbReference>
<keyword evidence="2 5" id="KW-0238">DNA-binding</keyword>
<comment type="caution">
    <text evidence="5">The sequence shown here is derived from an EMBL/GenBank/DDBJ whole genome shotgun (WGS) entry which is preliminary data.</text>
</comment>
<gene>
    <name evidence="5" type="primary">decR_2</name>
    <name evidence="5" type="ORF">OCOJLMKI_3589</name>
</gene>
<evidence type="ECO:0000259" key="4">
    <source>
        <dbReference type="PROSITE" id="PS50956"/>
    </source>
</evidence>
<dbReference type="InterPro" id="IPR019888">
    <property type="entry name" value="Tscrpt_reg_AsnC-like"/>
</dbReference>
<organism evidence="5 6">
    <name type="scientific">Methylobacterium iners</name>
    <dbReference type="NCBI Taxonomy" id="418707"/>
    <lineage>
        <taxon>Bacteria</taxon>
        <taxon>Pseudomonadati</taxon>
        <taxon>Pseudomonadota</taxon>
        <taxon>Alphaproteobacteria</taxon>
        <taxon>Hyphomicrobiales</taxon>
        <taxon>Methylobacteriaceae</taxon>
        <taxon>Methylobacterium</taxon>
    </lineage>
</organism>
<evidence type="ECO:0000256" key="1">
    <source>
        <dbReference type="ARBA" id="ARBA00023015"/>
    </source>
</evidence>
<evidence type="ECO:0000313" key="6">
    <source>
        <dbReference type="Proteomes" id="UP001055125"/>
    </source>
</evidence>
<dbReference type="SMART" id="SM00344">
    <property type="entry name" value="HTH_ASNC"/>
    <property type="match status" value="1"/>
</dbReference>
<dbReference type="Pfam" id="PF13412">
    <property type="entry name" value="HTH_24"/>
    <property type="match status" value="1"/>
</dbReference>
<feature type="domain" description="HTH asnC-type" evidence="4">
    <location>
        <begin position="38"/>
        <end position="99"/>
    </location>
</feature>
<protein>
    <submittedName>
        <fullName evidence="5">DNA-binding transcriptional activator DecR</fullName>
    </submittedName>
</protein>
<dbReference type="PANTHER" id="PTHR30154:SF34">
    <property type="entry name" value="TRANSCRIPTIONAL REGULATOR AZLB"/>
    <property type="match status" value="1"/>
</dbReference>
<dbReference type="Gene3D" id="1.10.10.10">
    <property type="entry name" value="Winged helix-like DNA-binding domain superfamily/Winged helix DNA-binding domain"/>
    <property type="match status" value="1"/>
</dbReference>
<dbReference type="InterPro" id="IPR011008">
    <property type="entry name" value="Dimeric_a/b-barrel"/>
</dbReference>
<keyword evidence="6" id="KW-1185">Reference proteome</keyword>
<dbReference type="PRINTS" id="PR00033">
    <property type="entry name" value="HTHASNC"/>
</dbReference>
<accession>A0ABQ4RZT1</accession>
<dbReference type="SUPFAM" id="SSF46785">
    <property type="entry name" value="Winged helix' DNA-binding domain"/>
    <property type="match status" value="1"/>
</dbReference>
<dbReference type="PROSITE" id="PS50956">
    <property type="entry name" value="HTH_ASNC_2"/>
    <property type="match status" value="1"/>
</dbReference>
<evidence type="ECO:0000256" key="2">
    <source>
        <dbReference type="ARBA" id="ARBA00023125"/>
    </source>
</evidence>
<reference evidence="5" key="2">
    <citation type="submission" date="2021-08" db="EMBL/GenBank/DDBJ databases">
        <authorList>
            <person name="Tani A."/>
            <person name="Ola A."/>
            <person name="Ogura Y."/>
            <person name="Katsura K."/>
            <person name="Hayashi T."/>
        </authorList>
    </citation>
    <scope>NUCLEOTIDE SEQUENCE</scope>
    <source>
        <strain evidence="5">DSM 19015</strain>
    </source>
</reference>
<dbReference type="PANTHER" id="PTHR30154">
    <property type="entry name" value="LEUCINE-RESPONSIVE REGULATORY PROTEIN"/>
    <property type="match status" value="1"/>
</dbReference>
<proteinExistence type="predicted"/>
<evidence type="ECO:0000256" key="3">
    <source>
        <dbReference type="ARBA" id="ARBA00023163"/>
    </source>
</evidence>
<dbReference type="EMBL" id="BPQP01000059">
    <property type="protein sequence ID" value="GJD96368.1"/>
    <property type="molecule type" value="Genomic_DNA"/>
</dbReference>
<dbReference type="InterPro" id="IPR019885">
    <property type="entry name" value="Tscrpt_reg_HTH_AsnC-type_CS"/>
</dbReference>
<dbReference type="Pfam" id="PF01037">
    <property type="entry name" value="AsnC_trans_reg"/>
    <property type="match status" value="1"/>
</dbReference>
<dbReference type="PROSITE" id="PS00519">
    <property type="entry name" value="HTH_ASNC_1"/>
    <property type="match status" value="1"/>
</dbReference>
<dbReference type="InterPro" id="IPR011991">
    <property type="entry name" value="ArsR-like_HTH"/>
</dbReference>
<dbReference type="GO" id="GO:0003677">
    <property type="term" value="F:DNA binding"/>
    <property type="evidence" value="ECO:0007669"/>
    <property type="project" value="UniProtKB-KW"/>
</dbReference>
<dbReference type="InterPro" id="IPR036390">
    <property type="entry name" value="WH_DNA-bd_sf"/>
</dbReference>
<keyword evidence="3" id="KW-0804">Transcription</keyword>
<sequence>MPPPMGQDLPNSAPASRISVTSANRAPVQGEIMQRRQIDAIDRKILAEMQRDGRVTVQDLAARIGLSASPCLRRIRWLEEAGILKGYVALVDQAKVGLPISVFASVKLERQREEELDRFAEAVARWPEVVECYLMTGRHDYLVRVVVPDLAAYERFLKDKLTRLDGVGSIESSFALGQVKYTNVLPV</sequence>
<name>A0ABQ4RZT1_9HYPH</name>
<dbReference type="InterPro" id="IPR000485">
    <property type="entry name" value="AsnC-type_HTH_dom"/>
</dbReference>
<dbReference type="CDD" id="cd00090">
    <property type="entry name" value="HTH_ARSR"/>
    <property type="match status" value="1"/>
</dbReference>
<dbReference type="Gene3D" id="3.30.70.920">
    <property type="match status" value="1"/>
</dbReference>
<dbReference type="Proteomes" id="UP001055125">
    <property type="component" value="Unassembled WGS sequence"/>
</dbReference>
<evidence type="ECO:0000313" key="5">
    <source>
        <dbReference type="EMBL" id="GJD96368.1"/>
    </source>
</evidence>